<evidence type="ECO:0000256" key="2">
    <source>
        <dbReference type="SAM" id="MobiDB-lite"/>
    </source>
</evidence>
<dbReference type="Proteomes" id="UP001178507">
    <property type="component" value="Unassembled WGS sequence"/>
</dbReference>
<feature type="compositionally biased region" description="Polar residues" evidence="2">
    <location>
        <begin position="1"/>
        <end position="26"/>
    </location>
</feature>
<dbReference type="EMBL" id="CAUJNA010003727">
    <property type="protein sequence ID" value="CAJ1408657.1"/>
    <property type="molecule type" value="Genomic_DNA"/>
</dbReference>
<evidence type="ECO:0000256" key="1">
    <source>
        <dbReference type="SAM" id="Coils"/>
    </source>
</evidence>
<proteinExistence type="predicted"/>
<feature type="region of interest" description="Disordered" evidence="2">
    <location>
        <begin position="1"/>
        <end position="51"/>
    </location>
</feature>
<feature type="region of interest" description="Disordered" evidence="2">
    <location>
        <begin position="73"/>
        <end position="101"/>
    </location>
</feature>
<evidence type="ECO:0000313" key="4">
    <source>
        <dbReference type="Proteomes" id="UP001178507"/>
    </source>
</evidence>
<feature type="coiled-coil region" evidence="1">
    <location>
        <begin position="794"/>
        <end position="853"/>
    </location>
</feature>
<reference evidence="3" key="1">
    <citation type="submission" date="2023-08" db="EMBL/GenBank/DDBJ databases">
        <authorList>
            <person name="Chen Y."/>
            <person name="Shah S."/>
            <person name="Dougan E. K."/>
            <person name="Thang M."/>
            <person name="Chan C."/>
        </authorList>
    </citation>
    <scope>NUCLEOTIDE SEQUENCE</scope>
</reference>
<keyword evidence="1" id="KW-0175">Coiled coil</keyword>
<dbReference type="Gene3D" id="1.20.1480.30">
    <property type="entry name" value="Designed four-helix bundle protein"/>
    <property type="match status" value="1"/>
</dbReference>
<feature type="coiled-coil region" evidence="1">
    <location>
        <begin position="423"/>
        <end position="687"/>
    </location>
</feature>
<keyword evidence="4" id="KW-1185">Reference proteome</keyword>
<evidence type="ECO:0000313" key="3">
    <source>
        <dbReference type="EMBL" id="CAJ1408657.1"/>
    </source>
</evidence>
<name>A0AA36JN55_9DINO</name>
<gene>
    <name evidence="3" type="ORF">EVOR1521_LOCUS29961</name>
</gene>
<feature type="coiled-coil region" evidence="1">
    <location>
        <begin position="879"/>
        <end position="931"/>
    </location>
</feature>
<feature type="coiled-coil region" evidence="1">
    <location>
        <begin position="137"/>
        <end position="164"/>
    </location>
</feature>
<comment type="caution">
    <text evidence="3">The sequence shown here is derived from an EMBL/GenBank/DDBJ whole genome shotgun (WGS) entry which is preliminary data.</text>
</comment>
<sequence>MPDLRLSTSPRSDASRTSRGAVTDTRSAMHERHPTSSPARSDMTARPYVLPTQVSPAHVKLLPGRRLKAGGVRETALAASSPAREPPGTSPETRPEPPIEEPLTAQAALTARSRHEGRLETPGQAMDSRLQVVEDALLDLNQDLLAATLQIRHLEEEAQAMSSRSRDSEQGIVAKGDDPERLCALEAARSSCELQLHELLQLCLALDRRASGLEEDLSCVVEEVESRLRRMAAELLDTARLRQAEDPVARLHAPDASLLQLALRGWAATKRAARSAAPLEHQVQATSGSAGDHAEVAELRLSVEILRKDLLHLRVNRDSDAQALQEMQQRATKGEAEAKSVLQSITDLQQALQEVQQHTQKGEVEAKGILQSMTDLQQEAWQEMQQHLTKGKAEAKDVCQHVTDLHQALQEVHQQTKQSKADTLGLRERIQDLQQEVQQHTQKGEAEAKGVLQSVTDLQEALREIQRLTTKGEEEAKEVRQNVADLNQEVQQHTQKGEAEAKRILQSVTDLQEALQEMQRHMTKGDGEEKEVRQNVADLHQALQEVQQQTKQSKADTLGLRERIQDLQQEVQQHTQKGEAEAKGVLRSVTDLQEALREMQRQTTKFETEAKDVRQNVTDLYQEVQQQTKQCKAGTLGLRERIEDLQQEVQQNTQKGEAEAKGILQSVTGLQEALQEVQQQTKQSKADTLGLRERIEDLQQEVQQRTKKGEADTKDVRQNMTDLQEALQEVQHRTRKGVADAKGVRQSVTDLQEEVLQSPKRGGADTSDIRRSVTELQEALQGMQQHTKKGEAETKDIRQSVADLQQAIDDFQQEAQQRTTKGEADAKDIRQSMADLQEALQEVQHRIKKGEADAKGVRQSVTDLQEEVLQSPKRGGADANDVRKSMMELQEEMQQRTRKAEAEAKIFHHSLMDLQEALQEMQQHSKKGEAEAKDVRQSVTDLYQALQEGQQQTKQGKAETLGLCVRIEDLQQEVRERISRSEVDTQNVRKSFADVQQALQEVQQQTCQSGADVMDVRKATDDLQQALQEAVKQTKKSDADAKDICQSIKDLEQALQEVRTLAKLQAVEEVAEVQDGWQVTEADSKSGLTQEEVEALQATVASQQQALEDVQLHVLRDGLEELAQVVAAVRHAFGDSEAEVADLSRAREVMEVRITELEKVLAGPRAGVAEEPEASQLLRAAAVPSMSSPARVEGPTGPAPASPRAEELAELKAELKVLTFEARQNRHQGIRSHAELGQALVSIQENRSQNGRACEELQAELQGVAQRCAEVWAEAQQNKDHLAEELAVARYDAGLRKTNEALMLHFPEAAWPAAGFEEAIRLKLLTLTTSPVKVRLQQRQPGLVVEVQGPESALQELQGQAPELELDGLRCLAWRSRPTQSSEEILDEHCGSLLQSFQRELSEERRQRCQELAQLHRALQQQHSQGCLAEELSATAVGEAQASEARLAWAAEEWCSGLSELREALQDADAPSHSREETMVELRAMISLETGEARRQINEMAMQARQHAEMVIDRGGSNLAAEIETVRCQLIETVEDRIELRRQLTDLCHAEPCGLATLRTRVDDTEVQLRGVRLQGQEMAAEVQRLGQLQAHAEQNCQRGIGQLQQAVESLRGEALSRGQRPAAVAGT</sequence>
<protein>
    <submittedName>
        <fullName evidence="3">Uncharacterized protein</fullName>
    </submittedName>
</protein>
<organism evidence="3 4">
    <name type="scientific">Effrenium voratum</name>
    <dbReference type="NCBI Taxonomy" id="2562239"/>
    <lineage>
        <taxon>Eukaryota</taxon>
        <taxon>Sar</taxon>
        <taxon>Alveolata</taxon>
        <taxon>Dinophyceae</taxon>
        <taxon>Suessiales</taxon>
        <taxon>Symbiodiniaceae</taxon>
        <taxon>Effrenium</taxon>
    </lineage>
</organism>
<accession>A0AA36JN55</accession>